<dbReference type="Proteomes" id="UP001235939">
    <property type="component" value="Chromosome 20"/>
</dbReference>
<dbReference type="InterPro" id="IPR012337">
    <property type="entry name" value="RNaseH-like_sf"/>
</dbReference>
<sequence length="291" mass="33605">MSKRFKEKSLQRSMAALPESRIGLGKPFQITGVDLLGPLYLKDGRKLWVAAYTCAVYRAIHLELVENLEAGAFMMALYRFIYRRARPEKIYSDNGTNFSKLNRIFKNLNWSKLKRNLQIKESNGFLFLLLLLGWEGGRILGANEHLINNRPFAYVSEDDNDLKPLTPNEFLQNGPEPSFQELENLKPEMLYAKYRKLGQLKKELKQRFSKEYLGTLIQKSENFDSELLKIGDIVLIGLENMKRMFWRKGRIVKLISGKDGIARVAHVKTSTGTLVREIQRLYPLEISSNDV</sequence>
<evidence type="ECO:0000313" key="3">
    <source>
        <dbReference type="Proteomes" id="UP001235939"/>
    </source>
</evidence>
<dbReference type="EMBL" id="CP092882">
    <property type="protein sequence ID" value="UYV81429.1"/>
    <property type="molecule type" value="Genomic_DNA"/>
</dbReference>
<evidence type="ECO:0000259" key="1">
    <source>
        <dbReference type="Pfam" id="PF18701"/>
    </source>
</evidence>
<name>A0ABY6LKP0_9ARAC</name>
<proteinExistence type="predicted"/>
<evidence type="ECO:0000313" key="2">
    <source>
        <dbReference type="EMBL" id="UYV81429.1"/>
    </source>
</evidence>
<gene>
    <name evidence="2" type="ORF">LAZ67_20001169</name>
</gene>
<organism evidence="2 3">
    <name type="scientific">Cordylochernes scorpioides</name>
    <dbReference type="NCBI Taxonomy" id="51811"/>
    <lineage>
        <taxon>Eukaryota</taxon>
        <taxon>Metazoa</taxon>
        <taxon>Ecdysozoa</taxon>
        <taxon>Arthropoda</taxon>
        <taxon>Chelicerata</taxon>
        <taxon>Arachnida</taxon>
        <taxon>Pseudoscorpiones</taxon>
        <taxon>Cheliferoidea</taxon>
        <taxon>Chernetidae</taxon>
        <taxon>Cordylochernes</taxon>
    </lineage>
</organism>
<feature type="domain" description="DUF5641" evidence="1">
    <location>
        <begin position="193"/>
        <end position="284"/>
    </location>
</feature>
<reference evidence="2 3" key="1">
    <citation type="submission" date="2022-01" db="EMBL/GenBank/DDBJ databases">
        <title>A chromosomal length assembly of Cordylochernes scorpioides.</title>
        <authorList>
            <person name="Zeh D."/>
            <person name="Zeh J."/>
        </authorList>
    </citation>
    <scope>NUCLEOTIDE SEQUENCE [LARGE SCALE GENOMIC DNA]</scope>
    <source>
        <strain evidence="2">IN4F17</strain>
        <tissue evidence="2">Whole Body</tissue>
    </source>
</reference>
<dbReference type="InterPro" id="IPR036397">
    <property type="entry name" value="RNaseH_sf"/>
</dbReference>
<dbReference type="SUPFAM" id="SSF53098">
    <property type="entry name" value="Ribonuclease H-like"/>
    <property type="match status" value="1"/>
</dbReference>
<dbReference type="Gene3D" id="3.30.420.10">
    <property type="entry name" value="Ribonuclease H-like superfamily/Ribonuclease H"/>
    <property type="match status" value="1"/>
</dbReference>
<dbReference type="PANTHER" id="PTHR47331">
    <property type="entry name" value="PHD-TYPE DOMAIN-CONTAINING PROTEIN"/>
    <property type="match status" value="1"/>
</dbReference>
<dbReference type="InterPro" id="IPR040676">
    <property type="entry name" value="DUF5641"/>
</dbReference>
<dbReference type="Pfam" id="PF18701">
    <property type="entry name" value="DUF5641"/>
    <property type="match status" value="1"/>
</dbReference>
<accession>A0ABY6LKP0</accession>
<keyword evidence="3" id="KW-1185">Reference proteome</keyword>
<protein>
    <recommendedName>
        <fullName evidence="1">DUF5641 domain-containing protein</fullName>
    </recommendedName>
</protein>